<dbReference type="InterPro" id="IPR040285">
    <property type="entry name" value="ProX/PRXD1"/>
</dbReference>
<sequence length="189" mass="21620">MSEAFYIDRTLHHGRPGDCSGRLPKEVRTYDLLDQLKIPYDRLDHDAVGTIEGCHDIDRLLGIEICKNLFLCNAQKTKFYLLMMPGTKKFKTAVLSKQIHSARLSFAGPEFMEEFLDLTPGSVSIMGLMNDHENRVQLLIDKDVLTHELIGCHPCINTSSLRLKRDDVLEKFLPAVHHDYIEVDLPWAE</sequence>
<dbReference type="Proteomes" id="UP000823883">
    <property type="component" value="Unassembled WGS sequence"/>
</dbReference>
<protein>
    <submittedName>
        <fullName evidence="3">Prolyl-tRNA synthetase associated domain-containing protein</fullName>
    </submittedName>
</protein>
<gene>
    <name evidence="3" type="ORF">IAA04_11760</name>
</gene>
<dbReference type="Gene3D" id="3.90.960.10">
    <property type="entry name" value="YbaK/aminoacyl-tRNA synthetase-associated domain"/>
    <property type="match status" value="1"/>
</dbReference>
<reference evidence="3" key="1">
    <citation type="journal article" date="2021" name="PeerJ">
        <title>Extensive microbial diversity within the chicken gut microbiome revealed by metagenomics and culture.</title>
        <authorList>
            <person name="Gilroy R."/>
            <person name="Ravi A."/>
            <person name="Getino M."/>
            <person name="Pursley I."/>
            <person name="Horton D.L."/>
            <person name="Alikhan N.F."/>
            <person name="Baker D."/>
            <person name="Gharbi K."/>
            <person name="Hall N."/>
            <person name="Watson M."/>
            <person name="Adriaenssens E.M."/>
            <person name="Foster-Nyarko E."/>
            <person name="Jarju S."/>
            <person name="Secka A."/>
            <person name="Antonio M."/>
            <person name="Oren A."/>
            <person name="Chaudhuri R.R."/>
            <person name="La Ragione R."/>
            <person name="Hildebrand F."/>
            <person name="Pallen M.J."/>
        </authorList>
    </citation>
    <scope>NUCLEOTIDE SEQUENCE</scope>
    <source>
        <strain evidence="3">CHK183-5548</strain>
    </source>
</reference>
<evidence type="ECO:0000256" key="1">
    <source>
        <dbReference type="ARBA" id="ARBA00010201"/>
    </source>
</evidence>
<organism evidence="3 4">
    <name type="scientific">Candidatus Lachnoclostridium pullistercoris</name>
    <dbReference type="NCBI Taxonomy" id="2838632"/>
    <lineage>
        <taxon>Bacteria</taxon>
        <taxon>Bacillati</taxon>
        <taxon>Bacillota</taxon>
        <taxon>Clostridia</taxon>
        <taxon>Lachnospirales</taxon>
        <taxon>Lachnospiraceae</taxon>
    </lineage>
</organism>
<dbReference type="InterPro" id="IPR036754">
    <property type="entry name" value="YbaK/aa-tRNA-synt-asso_dom_sf"/>
</dbReference>
<dbReference type="CDD" id="cd04335">
    <property type="entry name" value="PrdX_deacylase"/>
    <property type="match status" value="1"/>
</dbReference>
<dbReference type="Pfam" id="PF04073">
    <property type="entry name" value="tRNA_edit"/>
    <property type="match status" value="1"/>
</dbReference>
<comment type="caution">
    <text evidence="3">The sequence shown here is derived from an EMBL/GenBank/DDBJ whole genome shotgun (WGS) entry which is preliminary data.</text>
</comment>
<dbReference type="GO" id="GO:0002161">
    <property type="term" value="F:aminoacyl-tRNA deacylase activity"/>
    <property type="evidence" value="ECO:0007669"/>
    <property type="project" value="InterPro"/>
</dbReference>
<feature type="domain" description="YbaK/aminoacyl-tRNA synthetase-associated" evidence="2">
    <location>
        <begin position="49"/>
        <end position="169"/>
    </location>
</feature>
<evidence type="ECO:0000313" key="3">
    <source>
        <dbReference type="EMBL" id="HJC48716.1"/>
    </source>
</evidence>
<accession>A0A9D2PER0</accession>
<reference evidence="3" key="2">
    <citation type="submission" date="2021-04" db="EMBL/GenBank/DDBJ databases">
        <authorList>
            <person name="Gilroy R."/>
        </authorList>
    </citation>
    <scope>NUCLEOTIDE SEQUENCE</scope>
    <source>
        <strain evidence="3">CHK183-5548</strain>
    </source>
</reference>
<dbReference type="EMBL" id="DWWL01000076">
    <property type="protein sequence ID" value="HJC48716.1"/>
    <property type="molecule type" value="Genomic_DNA"/>
</dbReference>
<dbReference type="SUPFAM" id="SSF55826">
    <property type="entry name" value="YbaK/ProRS associated domain"/>
    <property type="match status" value="1"/>
</dbReference>
<evidence type="ECO:0000313" key="4">
    <source>
        <dbReference type="Proteomes" id="UP000823883"/>
    </source>
</evidence>
<dbReference type="PANTHER" id="PTHR31423">
    <property type="entry name" value="YBAK DOMAIN-CONTAINING PROTEIN"/>
    <property type="match status" value="1"/>
</dbReference>
<proteinExistence type="inferred from homology"/>
<dbReference type="PANTHER" id="PTHR31423:SF3">
    <property type="entry name" value="PROLYL-TRNA SYNTHETASE ASSOCIATED DOMAIN-CONTAINING PROTEIN 1-RELATED"/>
    <property type="match status" value="1"/>
</dbReference>
<dbReference type="InterPro" id="IPR007214">
    <property type="entry name" value="YbaK/aa-tRNA-synth-assoc-dom"/>
</dbReference>
<name>A0A9D2PER0_9FIRM</name>
<evidence type="ECO:0000259" key="2">
    <source>
        <dbReference type="Pfam" id="PF04073"/>
    </source>
</evidence>
<comment type="similarity">
    <text evidence="1">Belongs to the PRORSD1 family.</text>
</comment>
<dbReference type="AlphaFoldDB" id="A0A9D2PER0"/>